<organism evidence="5 6">
    <name type="scientific">Candidatus Magasanikbacteria bacterium GW2011_GWC2_37_14</name>
    <dbReference type="NCBI Taxonomy" id="1619046"/>
    <lineage>
        <taxon>Bacteria</taxon>
        <taxon>Candidatus Magasanikiibacteriota</taxon>
    </lineage>
</organism>
<comment type="caution">
    <text evidence="5">The sequence shown here is derived from an EMBL/GenBank/DDBJ whole genome shotgun (WGS) entry which is preliminary data.</text>
</comment>
<protein>
    <submittedName>
        <fullName evidence="5">Release factor glutamine methyltransferase</fullName>
    </submittedName>
</protein>
<dbReference type="InterPro" id="IPR004556">
    <property type="entry name" value="HemK-like"/>
</dbReference>
<dbReference type="STRING" id="1619046.US42_C0017G0004"/>
<dbReference type="InterPro" id="IPR040758">
    <property type="entry name" value="PrmC_N"/>
</dbReference>
<evidence type="ECO:0000256" key="1">
    <source>
        <dbReference type="ARBA" id="ARBA00022603"/>
    </source>
</evidence>
<dbReference type="PATRIC" id="fig|1619046.3.peg.944"/>
<dbReference type="Proteomes" id="UP000034849">
    <property type="component" value="Unassembled WGS sequence"/>
</dbReference>
<evidence type="ECO:0000313" key="5">
    <source>
        <dbReference type="EMBL" id="KKQ26983.1"/>
    </source>
</evidence>
<dbReference type="Gene3D" id="1.10.8.10">
    <property type="entry name" value="DNA helicase RuvA subunit, C-terminal domain"/>
    <property type="match status" value="1"/>
</dbReference>
<dbReference type="GO" id="GO:0032259">
    <property type="term" value="P:methylation"/>
    <property type="evidence" value="ECO:0007669"/>
    <property type="project" value="UniProtKB-KW"/>
</dbReference>
<dbReference type="Gene3D" id="3.40.50.150">
    <property type="entry name" value="Vaccinia Virus protein VP39"/>
    <property type="match status" value="1"/>
</dbReference>
<dbReference type="NCBIfam" id="TIGR03534">
    <property type="entry name" value="RF_mod_PrmC"/>
    <property type="match status" value="1"/>
</dbReference>
<evidence type="ECO:0000313" key="6">
    <source>
        <dbReference type="Proteomes" id="UP000034849"/>
    </source>
</evidence>
<dbReference type="InterPro" id="IPR029063">
    <property type="entry name" value="SAM-dependent_MTases_sf"/>
</dbReference>
<dbReference type="Pfam" id="PF17827">
    <property type="entry name" value="PrmC_N"/>
    <property type="match status" value="1"/>
</dbReference>
<keyword evidence="3" id="KW-0949">S-adenosyl-L-methionine</keyword>
<reference evidence="5 6" key="1">
    <citation type="journal article" date="2015" name="Nature">
        <title>rRNA introns, odd ribosomes, and small enigmatic genomes across a large radiation of phyla.</title>
        <authorList>
            <person name="Brown C.T."/>
            <person name="Hug L.A."/>
            <person name="Thomas B.C."/>
            <person name="Sharon I."/>
            <person name="Castelle C.J."/>
            <person name="Singh A."/>
            <person name="Wilkins M.J."/>
            <person name="Williams K.H."/>
            <person name="Banfield J.F."/>
        </authorList>
    </citation>
    <scope>NUCLEOTIDE SEQUENCE [LARGE SCALE GENOMIC DNA]</scope>
</reference>
<accession>A0A0G0G788</accession>
<keyword evidence="1 5" id="KW-0489">Methyltransferase</keyword>
<evidence type="ECO:0000256" key="2">
    <source>
        <dbReference type="ARBA" id="ARBA00022679"/>
    </source>
</evidence>
<name>A0A0G0G788_9BACT</name>
<dbReference type="PANTHER" id="PTHR18895">
    <property type="entry name" value="HEMK METHYLTRANSFERASE"/>
    <property type="match status" value="1"/>
</dbReference>
<sequence length="340" mass="37839">MPQTIQQLLLLARPKINNLDAELIIAHVLKKPREFVLANPEKIVSKYISVKVNKLFKQRKQNIPLAYLTEHKEFYGLDFKVNKNVLIPRPDTELVVSLVLARLKTYNLNLKTVLVDVGTGSGCIPISIIKTLNPTLPSPTRGGETNNSSPYKGEVGGGFAVYAIDISAKALTVAKANAKKHHVKASLHSAHVAGKIKFLHGDLLSPLLPLPNLPLIKGKETRRSFFPPLYKGRIKEGYTLIITANLPYLTPQQLKSEPSIKHEPRLALVAGKDGLKYYRQLLKQIAKITKCHLISVICYLEIDPSQTSSIKLLIKKHLPHAKITIHQDLSGKDRVVEINL</sequence>
<feature type="domain" description="Release factor glutamine methyltransferase N-terminal" evidence="4">
    <location>
        <begin position="17"/>
        <end position="69"/>
    </location>
</feature>
<gene>
    <name evidence="5" type="ORF">US42_C0017G0004</name>
</gene>
<dbReference type="EMBL" id="LBSX01000017">
    <property type="protein sequence ID" value="KKQ26983.1"/>
    <property type="molecule type" value="Genomic_DNA"/>
</dbReference>
<evidence type="ECO:0000259" key="4">
    <source>
        <dbReference type="Pfam" id="PF17827"/>
    </source>
</evidence>
<dbReference type="PANTHER" id="PTHR18895:SF74">
    <property type="entry name" value="MTRF1L RELEASE FACTOR GLUTAMINE METHYLTRANSFERASE"/>
    <property type="match status" value="1"/>
</dbReference>
<dbReference type="NCBIfam" id="TIGR00536">
    <property type="entry name" value="hemK_fam"/>
    <property type="match status" value="1"/>
</dbReference>
<dbReference type="InterPro" id="IPR050320">
    <property type="entry name" value="N5-glutamine_MTase"/>
</dbReference>
<dbReference type="AlphaFoldDB" id="A0A0G0G788"/>
<dbReference type="GO" id="GO:0008276">
    <property type="term" value="F:protein methyltransferase activity"/>
    <property type="evidence" value="ECO:0007669"/>
    <property type="project" value="InterPro"/>
</dbReference>
<dbReference type="SUPFAM" id="SSF53335">
    <property type="entry name" value="S-adenosyl-L-methionine-dependent methyltransferases"/>
    <property type="match status" value="1"/>
</dbReference>
<evidence type="ECO:0000256" key="3">
    <source>
        <dbReference type="ARBA" id="ARBA00022691"/>
    </source>
</evidence>
<keyword evidence="2 5" id="KW-0808">Transferase</keyword>
<proteinExistence type="predicted"/>
<dbReference type="InterPro" id="IPR019874">
    <property type="entry name" value="RF_methyltr_PrmC"/>
</dbReference>